<reference evidence="2" key="1">
    <citation type="journal article" date="2021" name="Genome Biol. Evol.">
        <title>The assembled and annotated genome of the fairy-ring fungus Marasmius oreades.</title>
        <authorList>
            <person name="Hiltunen M."/>
            <person name="Ament-Velasquez S.L."/>
            <person name="Johannesson H."/>
        </authorList>
    </citation>
    <scope>NUCLEOTIDE SEQUENCE</scope>
    <source>
        <strain evidence="2">03SP1</strain>
    </source>
</reference>
<feature type="region of interest" description="Disordered" evidence="1">
    <location>
        <begin position="40"/>
        <end position="103"/>
    </location>
</feature>
<gene>
    <name evidence="2" type="ORF">E1B28_000170</name>
</gene>
<protein>
    <submittedName>
        <fullName evidence="2">Uncharacterized protein</fullName>
    </submittedName>
</protein>
<dbReference type="Proteomes" id="UP001049176">
    <property type="component" value="Chromosome 1"/>
</dbReference>
<keyword evidence="3" id="KW-1185">Reference proteome</keyword>
<evidence type="ECO:0000313" key="3">
    <source>
        <dbReference type="Proteomes" id="UP001049176"/>
    </source>
</evidence>
<proteinExistence type="predicted"/>
<name>A0A9P8AE23_9AGAR</name>
<accession>A0A9P8AE23</accession>
<dbReference type="GeneID" id="66069246"/>
<dbReference type="AlphaFoldDB" id="A0A9P8AE23"/>
<comment type="caution">
    <text evidence="2">The sequence shown here is derived from an EMBL/GenBank/DDBJ whole genome shotgun (WGS) entry which is preliminary data.</text>
</comment>
<organism evidence="2 3">
    <name type="scientific">Marasmius oreades</name>
    <name type="common">fairy-ring Marasmius</name>
    <dbReference type="NCBI Taxonomy" id="181124"/>
    <lineage>
        <taxon>Eukaryota</taxon>
        <taxon>Fungi</taxon>
        <taxon>Dikarya</taxon>
        <taxon>Basidiomycota</taxon>
        <taxon>Agaricomycotina</taxon>
        <taxon>Agaricomycetes</taxon>
        <taxon>Agaricomycetidae</taxon>
        <taxon>Agaricales</taxon>
        <taxon>Marasmiineae</taxon>
        <taxon>Marasmiaceae</taxon>
        <taxon>Marasmius</taxon>
    </lineage>
</organism>
<dbReference type="KEGG" id="more:E1B28_000170"/>
<evidence type="ECO:0000313" key="2">
    <source>
        <dbReference type="EMBL" id="KAG7098202.1"/>
    </source>
</evidence>
<evidence type="ECO:0000256" key="1">
    <source>
        <dbReference type="SAM" id="MobiDB-lite"/>
    </source>
</evidence>
<dbReference type="RefSeq" id="XP_043014672.1">
    <property type="nucleotide sequence ID" value="XM_043145972.1"/>
</dbReference>
<sequence>MPSNETRTCYCQKYCQAPPEGRNIPLSSWYRHQRALKEQACGEGGEPPEFRRRRKTQSNNLANGEADAGSSTAVHNVETEGASAGGLDNNNNNPTFENGRCPTEPLEDFFDNYTFPSEDFGHNVEEEHVEPTDDFNLDGEETVPATSITLDDLLMHEELLEQIRSYDFEAEREQWNDTEFDCFVDPPEGIWATDDPDIKFSFQCYLSLSAHCSENAYKAVRQFVAAG</sequence>
<dbReference type="EMBL" id="CM032181">
    <property type="protein sequence ID" value="KAG7098202.1"/>
    <property type="molecule type" value="Genomic_DNA"/>
</dbReference>